<reference evidence="1 2" key="1">
    <citation type="submission" date="2020-08" db="EMBL/GenBank/DDBJ databases">
        <title>Polaribacter sp. L12M9 isolated from gut of the Korean scallop.</title>
        <authorList>
            <person name="Jeong Y.S."/>
        </authorList>
    </citation>
    <scope>NUCLEOTIDE SEQUENCE [LARGE SCALE GENOMIC DNA]</scope>
    <source>
        <strain evidence="1 2">L12M9</strain>
    </source>
</reference>
<protein>
    <submittedName>
        <fullName evidence="1">DUF2490 domain-containing protein</fullName>
    </submittedName>
</protein>
<evidence type="ECO:0000313" key="2">
    <source>
        <dbReference type="Proteomes" id="UP000515808"/>
    </source>
</evidence>
<organism evidence="1 2">
    <name type="scientific">Polaribacter pectinis</name>
    <dbReference type="NCBI Taxonomy" id="2738844"/>
    <lineage>
        <taxon>Bacteria</taxon>
        <taxon>Pseudomonadati</taxon>
        <taxon>Bacteroidota</taxon>
        <taxon>Flavobacteriia</taxon>
        <taxon>Flavobacteriales</taxon>
        <taxon>Flavobacteriaceae</taxon>
    </lineage>
</organism>
<keyword evidence="2" id="KW-1185">Reference proteome</keyword>
<evidence type="ECO:0000313" key="1">
    <source>
        <dbReference type="EMBL" id="QNM84403.1"/>
    </source>
</evidence>
<dbReference type="KEGG" id="ppec:H9W90_09310"/>
<dbReference type="Proteomes" id="UP000515808">
    <property type="component" value="Chromosome"/>
</dbReference>
<sequence length="268" mass="31781">MQIKLLLPTLLLYTVYSFSQHPTESTTKLEETGIWLGSYFKVRLNDKLGYYSEHHYRERNALNNVNSFIGRTRQIYNRFGLNIFVNENFEIVVGPTLVFNFSPEPGNINFEKYTVEPRIWHQWIIKSPKIGRVKFIHQFRFEHRWKRSNVVDAEHDYTNRYRYKIFSYIPLNKDVIEPKTLFFSPSAEIFMQSGSSIVRNPMEDFRTYNGFGYVVNKSITLFAGHMWTIGQKSSGYEYKTSHVFRFNIYIGIDARKMADKLPKINLGY</sequence>
<dbReference type="EMBL" id="CP060695">
    <property type="protein sequence ID" value="QNM84403.1"/>
    <property type="molecule type" value="Genomic_DNA"/>
</dbReference>
<dbReference type="AlphaFoldDB" id="A0A7G9L704"/>
<dbReference type="Pfam" id="PF10677">
    <property type="entry name" value="DUF2490"/>
    <property type="match status" value="1"/>
</dbReference>
<proteinExistence type="predicted"/>
<dbReference type="RefSeq" id="WP_187481345.1">
    <property type="nucleotide sequence ID" value="NZ_CP060695.1"/>
</dbReference>
<dbReference type="InterPro" id="IPR019619">
    <property type="entry name" value="DUF2490"/>
</dbReference>
<accession>A0A7G9L704</accession>
<name>A0A7G9L704_9FLAO</name>
<gene>
    <name evidence="1" type="ORF">H9W90_09310</name>
</gene>